<sequence length="60" mass="6010">MGKPSKTPNPPEEPPRLSVRWVVILALSGASAISTYSAGGPAVAIGTATAVLLAMHAAVK</sequence>
<comment type="caution">
    <text evidence="2">The sequence shown here is derived from an EMBL/GenBank/DDBJ whole genome shotgun (WGS) entry which is preliminary data.</text>
</comment>
<protein>
    <submittedName>
        <fullName evidence="2">Uncharacterized protein</fullName>
    </submittedName>
</protein>
<keyword evidence="1" id="KW-0472">Membrane</keyword>
<proteinExistence type="predicted"/>
<reference evidence="2" key="1">
    <citation type="submission" date="2021-01" db="EMBL/GenBank/DDBJ databases">
        <title>Whole genome shotgun sequence of Planotetraspora thailandica NBRC 104271.</title>
        <authorList>
            <person name="Komaki H."/>
            <person name="Tamura T."/>
        </authorList>
    </citation>
    <scope>NUCLEOTIDE SEQUENCE</scope>
    <source>
        <strain evidence="2">NBRC 104271</strain>
    </source>
</reference>
<dbReference type="Proteomes" id="UP000605992">
    <property type="component" value="Unassembled WGS sequence"/>
</dbReference>
<feature type="transmembrane region" description="Helical" evidence="1">
    <location>
        <begin position="42"/>
        <end position="59"/>
    </location>
</feature>
<evidence type="ECO:0000313" key="3">
    <source>
        <dbReference type="Proteomes" id="UP000605992"/>
    </source>
</evidence>
<keyword evidence="1" id="KW-1133">Transmembrane helix</keyword>
<keyword evidence="3" id="KW-1185">Reference proteome</keyword>
<evidence type="ECO:0000313" key="2">
    <source>
        <dbReference type="EMBL" id="GII52767.1"/>
    </source>
</evidence>
<keyword evidence="1" id="KW-0812">Transmembrane</keyword>
<accession>A0A8J3UZK3</accession>
<dbReference type="EMBL" id="BOOR01000007">
    <property type="protein sequence ID" value="GII52767.1"/>
    <property type="molecule type" value="Genomic_DNA"/>
</dbReference>
<evidence type="ECO:0000256" key="1">
    <source>
        <dbReference type="SAM" id="Phobius"/>
    </source>
</evidence>
<name>A0A8J3UZK3_9ACTN</name>
<dbReference type="AlphaFoldDB" id="A0A8J3UZK3"/>
<organism evidence="2 3">
    <name type="scientific">Planotetraspora thailandica</name>
    <dbReference type="NCBI Taxonomy" id="487172"/>
    <lineage>
        <taxon>Bacteria</taxon>
        <taxon>Bacillati</taxon>
        <taxon>Actinomycetota</taxon>
        <taxon>Actinomycetes</taxon>
        <taxon>Streptosporangiales</taxon>
        <taxon>Streptosporangiaceae</taxon>
        <taxon>Planotetraspora</taxon>
    </lineage>
</organism>
<gene>
    <name evidence="2" type="ORF">Pth03_11560</name>
</gene>